<keyword evidence="6" id="KW-1185">Reference proteome</keyword>
<proteinExistence type="inferred from homology"/>
<gene>
    <name evidence="3 5" type="primary">frr</name>
    <name evidence="5" type="ORF">ACFOGJ_01470</name>
</gene>
<dbReference type="CDD" id="cd00520">
    <property type="entry name" value="RRF"/>
    <property type="match status" value="1"/>
</dbReference>
<evidence type="ECO:0000256" key="3">
    <source>
        <dbReference type="HAMAP-Rule" id="MF_00040"/>
    </source>
</evidence>
<evidence type="ECO:0000256" key="1">
    <source>
        <dbReference type="ARBA" id="ARBA00005912"/>
    </source>
</evidence>
<keyword evidence="2 3" id="KW-0648">Protein biosynthesis</keyword>
<dbReference type="RefSeq" id="WP_379897620.1">
    <property type="nucleotide sequence ID" value="NZ_JBHRTR010000005.1"/>
</dbReference>
<evidence type="ECO:0000259" key="4">
    <source>
        <dbReference type="Pfam" id="PF01765"/>
    </source>
</evidence>
<comment type="function">
    <text evidence="3">Responsible for the release of ribosomes from messenger RNA at the termination of protein biosynthesis. May increase the efficiency of translation by recycling ribosomes from one round of translation to another.</text>
</comment>
<feature type="domain" description="Ribosome recycling factor" evidence="4">
    <location>
        <begin position="22"/>
        <end position="184"/>
    </location>
</feature>
<keyword evidence="3" id="KW-0963">Cytoplasm</keyword>
<dbReference type="InterPro" id="IPR023584">
    <property type="entry name" value="Ribosome_recyc_fac_dom"/>
</dbReference>
<dbReference type="SUPFAM" id="SSF55194">
    <property type="entry name" value="Ribosome recycling factor, RRF"/>
    <property type="match status" value="1"/>
</dbReference>
<sequence length="186" mass="21117">MEDEPDLDDLQRRMKRATEVLRTEFGGLRTGRASTSLLDPVHVSVYGSEMPLNQVGTVSVPEPRMMSVSVWDKGNVKAVEKAIRDSGLGLNPQADGQLVRIPIPELTEERRKELTRVAAQYAEQARVAVRNIRRDGMDTLKRLHKEGNLSEDDQQIYQDEIQSMTDQSIKEIDESLENKQKEIMQV</sequence>
<dbReference type="PANTHER" id="PTHR20982:SF3">
    <property type="entry name" value="MITOCHONDRIAL RIBOSOME RECYCLING FACTOR PSEUDO 1"/>
    <property type="match status" value="1"/>
</dbReference>
<dbReference type="Gene3D" id="1.10.132.20">
    <property type="entry name" value="Ribosome-recycling factor"/>
    <property type="match status" value="1"/>
</dbReference>
<dbReference type="PANTHER" id="PTHR20982">
    <property type="entry name" value="RIBOSOME RECYCLING FACTOR"/>
    <property type="match status" value="1"/>
</dbReference>
<dbReference type="NCBIfam" id="TIGR00496">
    <property type="entry name" value="frr"/>
    <property type="match status" value="1"/>
</dbReference>
<dbReference type="EMBL" id="JBHRTR010000005">
    <property type="protein sequence ID" value="MFC3225880.1"/>
    <property type="molecule type" value="Genomic_DNA"/>
</dbReference>
<dbReference type="Pfam" id="PF01765">
    <property type="entry name" value="RRF"/>
    <property type="match status" value="1"/>
</dbReference>
<dbReference type="Proteomes" id="UP001595528">
    <property type="component" value="Unassembled WGS sequence"/>
</dbReference>
<dbReference type="InterPro" id="IPR036191">
    <property type="entry name" value="RRF_sf"/>
</dbReference>
<comment type="caution">
    <text evidence="5">The sequence shown here is derived from an EMBL/GenBank/DDBJ whole genome shotgun (WGS) entry which is preliminary data.</text>
</comment>
<comment type="similarity">
    <text evidence="1 3">Belongs to the RRF family.</text>
</comment>
<dbReference type="InterPro" id="IPR002661">
    <property type="entry name" value="Ribosome_recyc_fac"/>
</dbReference>
<reference evidence="6" key="1">
    <citation type="journal article" date="2019" name="Int. J. Syst. Evol. Microbiol.">
        <title>The Global Catalogue of Microorganisms (GCM) 10K type strain sequencing project: providing services to taxonomists for standard genome sequencing and annotation.</title>
        <authorList>
            <consortium name="The Broad Institute Genomics Platform"/>
            <consortium name="The Broad Institute Genome Sequencing Center for Infectious Disease"/>
            <person name="Wu L."/>
            <person name="Ma J."/>
        </authorList>
    </citation>
    <scope>NUCLEOTIDE SEQUENCE [LARGE SCALE GENOMIC DNA]</scope>
    <source>
        <strain evidence="6">KCTC 42964</strain>
    </source>
</reference>
<dbReference type="HAMAP" id="MF_00040">
    <property type="entry name" value="RRF"/>
    <property type="match status" value="1"/>
</dbReference>
<evidence type="ECO:0000256" key="2">
    <source>
        <dbReference type="ARBA" id="ARBA00022917"/>
    </source>
</evidence>
<evidence type="ECO:0000313" key="5">
    <source>
        <dbReference type="EMBL" id="MFC3225880.1"/>
    </source>
</evidence>
<accession>A0ABV7KUB7</accession>
<comment type="subcellular location">
    <subcellularLocation>
        <location evidence="3">Cytoplasm</location>
    </subcellularLocation>
</comment>
<organism evidence="5 6">
    <name type="scientific">Marinibaculum pumilum</name>
    <dbReference type="NCBI Taxonomy" id="1766165"/>
    <lineage>
        <taxon>Bacteria</taxon>
        <taxon>Pseudomonadati</taxon>
        <taxon>Pseudomonadota</taxon>
        <taxon>Alphaproteobacteria</taxon>
        <taxon>Rhodospirillales</taxon>
        <taxon>Rhodospirillaceae</taxon>
        <taxon>Marinibaculum</taxon>
    </lineage>
</organism>
<name>A0ABV7KUB7_9PROT</name>
<evidence type="ECO:0000313" key="6">
    <source>
        <dbReference type="Proteomes" id="UP001595528"/>
    </source>
</evidence>
<dbReference type="Gene3D" id="3.30.1360.40">
    <property type="match status" value="1"/>
</dbReference>
<protein>
    <recommendedName>
        <fullName evidence="3">Ribosome-recycling factor</fullName>
        <shortName evidence="3">RRF</shortName>
    </recommendedName>
    <alternativeName>
        <fullName evidence="3">Ribosome-releasing factor</fullName>
    </alternativeName>
</protein>